<accession>A0A1F6CKI9</accession>
<name>A0A1F6CKI9_9BACT</name>
<evidence type="ECO:0000313" key="2">
    <source>
        <dbReference type="Proteomes" id="UP000176445"/>
    </source>
</evidence>
<proteinExistence type="predicted"/>
<gene>
    <name evidence="1" type="ORF">A2704_06975</name>
</gene>
<organism evidence="1 2">
    <name type="scientific">Candidatus Kaiserbacteria bacterium RIFCSPHIGHO2_01_FULL_54_36b</name>
    <dbReference type="NCBI Taxonomy" id="1798483"/>
    <lineage>
        <taxon>Bacteria</taxon>
        <taxon>Candidatus Kaiseribacteriota</taxon>
    </lineage>
</organism>
<protein>
    <submittedName>
        <fullName evidence="1">Uncharacterized protein</fullName>
    </submittedName>
</protein>
<sequence length="200" mass="22690">MEGNMTRLAFSPNIPALKEGLVIGPKVLDKEAFARIVFQCVPSFIENTQPDDEQEDWRIKLPLDVLPLVSSGVGRRTKSTEHYVMRVLHGRVDLFLKREHALPPEECLVIVLTKEMYLADCREFEEKPLDDAALEGVTHVVVSVRVVAGPTKEHVMREHDYLASLARMVGTPPNRVEVVSALNRAWNINNYWRTFAEVSD</sequence>
<evidence type="ECO:0000313" key="1">
    <source>
        <dbReference type="EMBL" id="OGG49749.1"/>
    </source>
</evidence>
<dbReference type="Proteomes" id="UP000176445">
    <property type="component" value="Unassembled WGS sequence"/>
</dbReference>
<reference evidence="1 2" key="1">
    <citation type="journal article" date="2016" name="Nat. Commun.">
        <title>Thousands of microbial genomes shed light on interconnected biogeochemical processes in an aquifer system.</title>
        <authorList>
            <person name="Anantharaman K."/>
            <person name="Brown C.T."/>
            <person name="Hug L.A."/>
            <person name="Sharon I."/>
            <person name="Castelle C.J."/>
            <person name="Probst A.J."/>
            <person name="Thomas B.C."/>
            <person name="Singh A."/>
            <person name="Wilkins M.J."/>
            <person name="Karaoz U."/>
            <person name="Brodie E.L."/>
            <person name="Williams K.H."/>
            <person name="Hubbard S.S."/>
            <person name="Banfield J.F."/>
        </authorList>
    </citation>
    <scope>NUCLEOTIDE SEQUENCE [LARGE SCALE GENOMIC DNA]</scope>
</reference>
<comment type="caution">
    <text evidence="1">The sequence shown here is derived from an EMBL/GenBank/DDBJ whole genome shotgun (WGS) entry which is preliminary data.</text>
</comment>
<dbReference type="EMBL" id="MFKW01000068">
    <property type="protein sequence ID" value="OGG49749.1"/>
    <property type="molecule type" value="Genomic_DNA"/>
</dbReference>
<dbReference type="AlphaFoldDB" id="A0A1F6CKI9"/>